<dbReference type="InterPro" id="IPR036286">
    <property type="entry name" value="LexA/Signal_pep-like_sf"/>
</dbReference>
<dbReference type="AlphaFoldDB" id="A0A2G3DZK9"/>
<keyword evidence="7" id="KW-0645">Protease</keyword>
<comment type="subcellular location">
    <subcellularLocation>
        <location evidence="2">Cell membrane</location>
        <topology evidence="2">Single-pass type II membrane protein</topology>
    </subcellularLocation>
    <subcellularLocation>
        <location evidence="7">Membrane</location>
        <topology evidence="7">Single-pass type II membrane protein</topology>
    </subcellularLocation>
</comment>
<dbReference type="Gene3D" id="2.10.109.10">
    <property type="entry name" value="Umud Fragment, subunit A"/>
    <property type="match status" value="1"/>
</dbReference>
<feature type="active site" evidence="6">
    <location>
        <position position="68"/>
    </location>
</feature>
<dbReference type="GO" id="GO:0004252">
    <property type="term" value="F:serine-type endopeptidase activity"/>
    <property type="evidence" value="ECO:0007669"/>
    <property type="project" value="InterPro"/>
</dbReference>
<dbReference type="PANTHER" id="PTHR43390:SF1">
    <property type="entry name" value="CHLOROPLAST PROCESSING PEPTIDASE"/>
    <property type="match status" value="1"/>
</dbReference>
<evidence type="ECO:0000256" key="3">
    <source>
        <dbReference type="ARBA" id="ARBA00009370"/>
    </source>
</evidence>
<sequence length="209" mass="24107">MDNNQDFKVEDLEQEQGENTVPSEEQEPKRPSAFREIMSWVIPFVIAVVLVYVLKTYVIINANVPSGSMENTIMTGDNLIGFRLAYQFSDPKRGDVIIFPAPDEPNEKYIKRIIGLPGEKLTIKEGKVYINGELLEEDYLSKEWLPGGDINDGYTDLEFDIPEDSYFVMGDNRTNSHDARFWNNTYVTRDKIIGKAIFIYWPFADAKWF</sequence>
<reference evidence="10 11" key="2">
    <citation type="submission" date="2017-10" db="EMBL/GenBank/DDBJ databases">
        <authorList>
            <person name="Banno H."/>
            <person name="Chua N.-H."/>
        </authorList>
    </citation>
    <scope>NUCLEOTIDE SEQUENCE [LARGE SCALE GENOMIC DNA]</scope>
    <source>
        <strain evidence="10 11">JK623</strain>
    </source>
</reference>
<evidence type="ECO:0000256" key="8">
    <source>
        <dbReference type="SAM" id="MobiDB-lite"/>
    </source>
</evidence>
<dbReference type="EMBL" id="PDYG01000134">
    <property type="protein sequence ID" value="PHU36320.1"/>
    <property type="molecule type" value="Genomic_DNA"/>
</dbReference>
<evidence type="ECO:0000256" key="1">
    <source>
        <dbReference type="ARBA" id="ARBA00000677"/>
    </source>
</evidence>
<dbReference type="EC" id="3.4.21.89" evidence="4 7"/>
<keyword evidence="7" id="KW-0472">Membrane</keyword>
<dbReference type="InterPro" id="IPR019533">
    <property type="entry name" value="Peptidase_S26"/>
</dbReference>
<comment type="caution">
    <text evidence="10">The sequence shown here is derived from an EMBL/GenBank/DDBJ whole genome shotgun (WGS) entry which is preliminary data.</text>
</comment>
<dbReference type="Proteomes" id="UP000224563">
    <property type="component" value="Unassembled WGS sequence"/>
</dbReference>
<feature type="domain" description="Peptidase S26" evidence="9">
    <location>
        <begin position="38"/>
        <end position="201"/>
    </location>
</feature>
<feature type="compositionally biased region" description="Basic and acidic residues" evidence="8">
    <location>
        <begin position="1"/>
        <end position="11"/>
    </location>
</feature>
<organism evidence="10 11">
    <name type="scientific">Agathobacter ruminis</name>
    <dbReference type="NCBI Taxonomy" id="1712665"/>
    <lineage>
        <taxon>Bacteria</taxon>
        <taxon>Bacillati</taxon>
        <taxon>Bacillota</taxon>
        <taxon>Clostridia</taxon>
        <taxon>Lachnospirales</taxon>
        <taxon>Lachnospiraceae</taxon>
        <taxon>Agathobacter</taxon>
    </lineage>
</organism>
<dbReference type="PROSITE" id="PS00760">
    <property type="entry name" value="SPASE_I_2"/>
    <property type="match status" value="1"/>
</dbReference>
<dbReference type="Pfam" id="PF10502">
    <property type="entry name" value="Peptidase_S26"/>
    <property type="match status" value="1"/>
</dbReference>
<dbReference type="CDD" id="cd06530">
    <property type="entry name" value="S26_SPase_I"/>
    <property type="match status" value="1"/>
</dbReference>
<keyword evidence="5 7" id="KW-0378">Hydrolase</keyword>
<comment type="catalytic activity">
    <reaction evidence="1 7">
        <text>Cleavage of hydrophobic, N-terminal signal or leader sequences from secreted and periplasmic proteins.</text>
        <dbReference type="EC" id="3.4.21.89"/>
    </reaction>
</comment>
<dbReference type="PRINTS" id="PR00727">
    <property type="entry name" value="LEADERPTASE"/>
</dbReference>
<gene>
    <name evidence="10" type="primary">lepB</name>
    <name evidence="10" type="ORF">CSX02_12100</name>
</gene>
<dbReference type="GO" id="GO:0009003">
    <property type="term" value="F:signal peptidase activity"/>
    <property type="evidence" value="ECO:0007669"/>
    <property type="project" value="UniProtKB-EC"/>
</dbReference>
<evidence type="ECO:0000256" key="2">
    <source>
        <dbReference type="ARBA" id="ARBA00004401"/>
    </source>
</evidence>
<evidence type="ECO:0000256" key="6">
    <source>
        <dbReference type="PIRSR" id="PIRSR600223-1"/>
    </source>
</evidence>
<feature type="active site" evidence="6">
    <location>
        <position position="111"/>
    </location>
</feature>
<protein>
    <recommendedName>
        <fullName evidence="4 7">Signal peptidase I</fullName>
        <ecNumber evidence="4 7">3.4.21.89</ecNumber>
    </recommendedName>
</protein>
<feature type="transmembrane region" description="Helical" evidence="7">
    <location>
        <begin position="37"/>
        <end position="60"/>
    </location>
</feature>
<keyword evidence="7" id="KW-1133">Transmembrane helix</keyword>
<dbReference type="PANTHER" id="PTHR43390">
    <property type="entry name" value="SIGNAL PEPTIDASE I"/>
    <property type="match status" value="1"/>
</dbReference>
<keyword evidence="11" id="KW-1185">Reference proteome</keyword>
<dbReference type="GO" id="GO:0006465">
    <property type="term" value="P:signal peptide processing"/>
    <property type="evidence" value="ECO:0007669"/>
    <property type="project" value="InterPro"/>
</dbReference>
<reference evidence="10 11" key="1">
    <citation type="submission" date="2017-10" db="EMBL/GenBank/DDBJ databases">
        <title>Resolving the taxonomy of Roseburia spp., Eubacterium rectale and Agathobacter spp. through phylogenomic analysis.</title>
        <authorList>
            <person name="Sheridan P.O."/>
            <person name="Walker A.W."/>
            <person name="Duncan S.H."/>
            <person name="Scott K.P."/>
            <person name="Toole P.W.O."/>
            <person name="Luis P."/>
            <person name="Flint H.J."/>
        </authorList>
    </citation>
    <scope>NUCLEOTIDE SEQUENCE [LARGE SCALE GENOMIC DNA]</scope>
    <source>
        <strain evidence="10 11">JK623</strain>
    </source>
</reference>
<name>A0A2G3DZK9_9FIRM</name>
<evidence type="ECO:0000256" key="5">
    <source>
        <dbReference type="ARBA" id="ARBA00022801"/>
    </source>
</evidence>
<evidence type="ECO:0000313" key="11">
    <source>
        <dbReference type="Proteomes" id="UP000224563"/>
    </source>
</evidence>
<dbReference type="NCBIfam" id="TIGR02227">
    <property type="entry name" value="sigpep_I_bact"/>
    <property type="match status" value="1"/>
</dbReference>
<evidence type="ECO:0000259" key="9">
    <source>
        <dbReference type="Pfam" id="PF10502"/>
    </source>
</evidence>
<dbReference type="SUPFAM" id="SSF51306">
    <property type="entry name" value="LexA/Signal peptidase"/>
    <property type="match status" value="1"/>
</dbReference>
<comment type="similarity">
    <text evidence="3 7">Belongs to the peptidase S26 family.</text>
</comment>
<accession>A0A2G3DZK9</accession>
<proteinExistence type="inferred from homology"/>
<dbReference type="InterPro" id="IPR000223">
    <property type="entry name" value="Pept_S26A_signal_pept_1"/>
</dbReference>
<dbReference type="InterPro" id="IPR019757">
    <property type="entry name" value="Pept_S26A_signal_pept_1_Lys-AS"/>
</dbReference>
<dbReference type="RefSeq" id="WP_099386864.1">
    <property type="nucleotide sequence ID" value="NZ_JANSWH010000042.1"/>
</dbReference>
<feature type="region of interest" description="Disordered" evidence="8">
    <location>
        <begin position="1"/>
        <end position="29"/>
    </location>
</feature>
<keyword evidence="7" id="KW-0812">Transmembrane</keyword>
<dbReference type="GO" id="GO:0005886">
    <property type="term" value="C:plasma membrane"/>
    <property type="evidence" value="ECO:0007669"/>
    <property type="project" value="UniProtKB-SubCell"/>
</dbReference>
<evidence type="ECO:0000313" key="10">
    <source>
        <dbReference type="EMBL" id="PHU36320.1"/>
    </source>
</evidence>
<evidence type="ECO:0000256" key="7">
    <source>
        <dbReference type="RuleBase" id="RU362042"/>
    </source>
</evidence>
<evidence type="ECO:0000256" key="4">
    <source>
        <dbReference type="ARBA" id="ARBA00013208"/>
    </source>
</evidence>